<keyword evidence="2" id="KW-1185">Reference proteome</keyword>
<dbReference type="EMBL" id="MCGO01000010">
    <property type="protein sequence ID" value="ORY49092.1"/>
    <property type="molecule type" value="Genomic_DNA"/>
</dbReference>
<organism evidence="1 2">
    <name type="scientific">Rhizoclosmatium globosum</name>
    <dbReference type="NCBI Taxonomy" id="329046"/>
    <lineage>
        <taxon>Eukaryota</taxon>
        <taxon>Fungi</taxon>
        <taxon>Fungi incertae sedis</taxon>
        <taxon>Chytridiomycota</taxon>
        <taxon>Chytridiomycota incertae sedis</taxon>
        <taxon>Chytridiomycetes</taxon>
        <taxon>Chytridiales</taxon>
        <taxon>Chytriomycetaceae</taxon>
        <taxon>Rhizoclosmatium</taxon>
    </lineage>
</organism>
<reference evidence="1 2" key="1">
    <citation type="submission" date="2016-07" db="EMBL/GenBank/DDBJ databases">
        <title>Pervasive Adenine N6-methylation of Active Genes in Fungi.</title>
        <authorList>
            <consortium name="DOE Joint Genome Institute"/>
            <person name="Mondo S.J."/>
            <person name="Dannebaum R.O."/>
            <person name="Kuo R.C."/>
            <person name="Labutti K."/>
            <person name="Haridas S."/>
            <person name="Kuo A."/>
            <person name="Salamov A."/>
            <person name="Ahrendt S.R."/>
            <person name="Lipzen A."/>
            <person name="Sullivan W."/>
            <person name="Andreopoulos W.B."/>
            <person name="Clum A."/>
            <person name="Lindquist E."/>
            <person name="Daum C."/>
            <person name="Ramamoorthy G.K."/>
            <person name="Gryganskyi A."/>
            <person name="Culley D."/>
            <person name="Magnuson J.K."/>
            <person name="James T.Y."/>
            <person name="O'Malley M.A."/>
            <person name="Stajich J.E."/>
            <person name="Spatafora J.W."/>
            <person name="Visel A."/>
            <person name="Grigoriev I.V."/>
        </authorList>
    </citation>
    <scope>NUCLEOTIDE SEQUENCE [LARGE SCALE GENOMIC DNA]</scope>
    <source>
        <strain evidence="1 2">JEL800</strain>
    </source>
</reference>
<dbReference type="Proteomes" id="UP000193642">
    <property type="component" value="Unassembled WGS sequence"/>
</dbReference>
<name>A0A1Y2CQ02_9FUNG</name>
<evidence type="ECO:0000313" key="2">
    <source>
        <dbReference type="Proteomes" id="UP000193642"/>
    </source>
</evidence>
<accession>A0A1Y2CQ02</accession>
<protein>
    <submittedName>
        <fullName evidence="1">Uncharacterized protein</fullName>
    </submittedName>
</protein>
<dbReference type="AlphaFoldDB" id="A0A1Y2CQ02"/>
<dbReference type="OrthoDB" id="10375327at2759"/>
<proteinExistence type="predicted"/>
<sequence length="676" mass="77775">MFAKRRKAIPVDEPQNHAVTVQQTSLAWILSIPFIEALVTASRLSRTCKHLNVVVNQHFESLRFVNLLFEHIESDIATASQWLPPTQLPQWILEHKSHIRQNDILRDTVLNQVYHAIEPTYRTNLLHSLPTQYPFLKHFRYIQFCEDEHAWRDDTIDAEFRIPTTGLPKAAENLAGGILRFTCYFTEYTTMIEMAIPRSNQLGHIIPFSNPQDLCTEVPEDLSQRELRHIFAHCPTTANKLFPYFPYQIMNLKDGFCRNFMRAFDGLLSLLGWHSFSTIEFIACCFGGIACFDHVGPDGDAYEFGRKTLFPLELPCIEWMRTSKLGKRVLGEEGEVGFAKKLRKRVEKIHRDFLFRVYGQALFEAHVTDLRFAGRSQDVNVQDVKETVARRTRSKWRHGDKFYQLENLEDEEEEIFDHDDEGMSESDSETGMTYEEEEEDIVFRTSFFRLLFQHTDSTTCYEIHTHNKGYDDVDGDDNDNENEVTEESIRNDRSYTLVSDTIISLSPESTINLSVRIEAPTITDGKFTTRPTLSVSIIHHTFKSKGTKRLMSYFELIKPNGPQMEAIVLKLLHASGLESNLSVQDMCCLFMQFLIISAVAGHIANCRIYPRTFMLEKVLAYREYLNIHGYADTAVLAKGEFVVEDCMTDLEGKAEDPAGMIGIAMDVLFKMIEKAV</sequence>
<evidence type="ECO:0000313" key="1">
    <source>
        <dbReference type="EMBL" id="ORY49092.1"/>
    </source>
</evidence>
<gene>
    <name evidence="1" type="ORF">BCR33DRAFT_18575</name>
</gene>
<comment type="caution">
    <text evidence="1">The sequence shown here is derived from an EMBL/GenBank/DDBJ whole genome shotgun (WGS) entry which is preliminary data.</text>
</comment>